<dbReference type="GO" id="GO:0015742">
    <property type="term" value="P:alpha-ketoglutarate transport"/>
    <property type="evidence" value="ECO:0007669"/>
    <property type="project" value="TreeGrafter"/>
</dbReference>
<proteinExistence type="predicted"/>
<dbReference type="Gene3D" id="1.50.40.10">
    <property type="entry name" value="Mitochondrial carrier domain"/>
    <property type="match status" value="1"/>
</dbReference>
<name>A0A9W7AXZ3_9STRA</name>
<evidence type="ECO:0000256" key="4">
    <source>
        <dbReference type="SAM" id="SignalP"/>
    </source>
</evidence>
<keyword evidence="2" id="KW-0812">Transmembrane</keyword>
<organism evidence="5 6">
    <name type="scientific">Triparma strigata</name>
    <dbReference type="NCBI Taxonomy" id="1606541"/>
    <lineage>
        <taxon>Eukaryota</taxon>
        <taxon>Sar</taxon>
        <taxon>Stramenopiles</taxon>
        <taxon>Ochrophyta</taxon>
        <taxon>Bolidophyceae</taxon>
        <taxon>Parmales</taxon>
        <taxon>Triparmaceae</taxon>
        <taxon>Triparma</taxon>
    </lineage>
</organism>
<keyword evidence="6" id="KW-1185">Reference proteome</keyword>
<feature type="signal peptide" evidence="4">
    <location>
        <begin position="1"/>
        <end position="23"/>
    </location>
</feature>
<sequence length="320" mass="34709">MKTLLRLIFLSISLLSMPPPSTCTIPPPSASAASAASAASEALKTLNIKHPIEYATKMKLFKPLTTPQVLLRGACLRIASDLTGGLPLENLKTTLNLNTTSVPFKSTLPTLRTLTSSPSFLPHLPPLYCGYKSRLIESSLIGSLFLLTSSTTRRATRNFNPITSSFISGISGGLGQCIIMIPSTNIMTTIVDEKINFGQAVKRIYDENGLGGFWRSSGTLAVRQASNWSSRTTFTALLRPTFGRFGMGGEVAAGLVAGVLSCWNTPVETLRIEMQSCKKGYKESWEKAKEKGLWKGVDVRMAQAGWQTVWMVVVPSLMRG</sequence>
<dbReference type="AlphaFoldDB" id="A0A9W7AXZ3"/>
<evidence type="ECO:0000256" key="3">
    <source>
        <dbReference type="ARBA" id="ARBA00023136"/>
    </source>
</evidence>
<comment type="caution">
    <text evidence="5">The sequence shown here is derived from an EMBL/GenBank/DDBJ whole genome shotgun (WGS) entry which is preliminary data.</text>
</comment>
<feature type="chain" id="PRO_5040914956" evidence="4">
    <location>
        <begin position="24"/>
        <end position="320"/>
    </location>
</feature>
<dbReference type="GO" id="GO:0005739">
    <property type="term" value="C:mitochondrion"/>
    <property type="evidence" value="ECO:0007669"/>
    <property type="project" value="TreeGrafter"/>
</dbReference>
<dbReference type="SUPFAM" id="SSF103506">
    <property type="entry name" value="Mitochondrial carrier"/>
    <property type="match status" value="1"/>
</dbReference>
<evidence type="ECO:0000256" key="2">
    <source>
        <dbReference type="ARBA" id="ARBA00022692"/>
    </source>
</evidence>
<dbReference type="PANTHER" id="PTHR46982">
    <property type="entry name" value="CITRATE/OXOGLUTARATE CARRIER PROTEIN"/>
    <property type="match status" value="1"/>
</dbReference>
<gene>
    <name evidence="5" type="ORF">TrST_g12899</name>
</gene>
<evidence type="ECO:0000256" key="1">
    <source>
        <dbReference type="ARBA" id="ARBA00004370"/>
    </source>
</evidence>
<dbReference type="GO" id="GO:0005371">
    <property type="term" value="F:tricarboxylate secondary active transmembrane transporter activity"/>
    <property type="evidence" value="ECO:0007669"/>
    <property type="project" value="TreeGrafter"/>
</dbReference>
<accession>A0A9W7AXZ3</accession>
<dbReference type="GO" id="GO:0006843">
    <property type="term" value="P:mitochondrial citrate transmembrane transport"/>
    <property type="evidence" value="ECO:0007669"/>
    <property type="project" value="TreeGrafter"/>
</dbReference>
<dbReference type="OrthoDB" id="10253709at2759"/>
<evidence type="ECO:0000313" key="6">
    <source>
        <dbReference type="Proteomes" id="UP001165085"/>
    </source>
</evidence>
<reference evidence="6" key="1">
    <citation type="journal article" date="2023" name="Commun. Biol.">
        <title>Genome analysis of Parmales, the sister group of diatoms, reveals the evolutionary specialization of diatoms from phago-mixotrophs to photoautotrophs.</title>
        <authorList>
            <person name="Ban H."/>
            <person name="Sato S."/>
            <person name="Yoshikawa S."/>
            <person name="Yamada K."/>
            <person name="Nakamura Y."/>
            <person name="Ichinomiya M."/>
            <person name="Sato N."/>
            <person name="Blanc-Mathieu R."/>
            <person name="Endo H."/>
            <person name="Kuwata A."/>
            <person name="Ogata H."/>
        </authorList>
    </citation>
    <scope>NUCLEOTIDE SEQUENCE [LARGE SCALE GENOMIC DNA]</scope>
    <source>
        <strain evidence="6">NIES 3701</strain>
    </source>
</reference>
<dbReference type="EMBL" id="BRXY01000244">
    <property type="protein sequence ID" value="GMH80352.1"/>
    <property type="molecule type" value="Genomic_DNA"/>
</dbReference>
<protein>
    <submittedName>
        <fullName evidence="5">Uncharacterized protein</fullName>
    </submittedName>
</protein>
<evidence type="ECO:0000313" key="5">
    <source>
        <dbReference type="EMBL" id="GMH80352.1"/>
    </source>
</evidence>
<dbReference type="Proteomes" id="UP001165085">
    <property type="component" value="Unassembled WGS sequence"/>
</dbReference>
<dbReference type="InterPro" id="IPR023395">
    <property type="entry name" value="MCP_dom_sf"/>
</dbReference>
<comment type="subcellular location">
    <subcellularLocation>
        <location evidence="1">Membrane</location>
    </subcellularLocation>
</comment>
<keyword evidence="4" id="KW-0732">Signal</keyword>
<keyword evidence="3" id="KW-0472">Membrane</keyword>
<dbReference type="InterPro" id="IPR053017">
    <property type="entry name" value="Mito_Cit/Oxoglu_Carrier"/>
</dbReference>
<dbReference type="PANTHER" id="PTHR46982:SF1">
    <property type="entry name" value="CITRATE_OXOGLUTARATE CARRIER PROTEIN"/>
    <property type="match status" value="1"/>
</dbReference>
<dbReference type="GO" id="GO:0016020">
    <property type="term" value="C:membrane"/>
    <property type="evidence" value="ECO:0007669"/>
    <property type="project" value="UniProtKB-SubCell"/>
</dbReference>